<evidence type="ECO:0000313" key="11">
    <source>
        <dbReference type="EMBL" id="KAK7834168.1"/>
    </source>
</evidence>
<dbReference type="SUPFAM" id="SSF52540">
    <property type="entry name" value="P-loop containing nucleoside triphosphate hydrolases"/>
    <property type="match status" value="1"/>
</dbReference>
<dbReference type="Gene3D" id="3.40.50.300">
    <property type="entry name" value="P-loop containing nucleotide triphosphate hydrolases"/>
    <property type="match status" value="1"/>
</dbReference>
<dbReference type="PRINTS" id="PR00364">
    <property type="entry name" value="DISEASERSIST"/>
</dbReference>
<dbReference type="InterPro" id="IPR042197">
    <property type="entry name" value="Apaf_helical"/>
</dbReference>
<evidence type="ECO:0000256" key="7">
    <source>
        <dbReference type="SAM" id="Coils"/>
    </source>
</evidence>
<dbReference type="AlphaFoldDB" id="A0AAW0K4Q2"/>
<dbReference type="InterPro" id="IPR057135">
    <property type="entry name" value="At4g27190-like_LRR"/>
</dbReference>
<evidence type="ECO:0000256" key="1">
    <source>
        <dbReference type="ARBA" id="ARBA00008894"/>
    </source>
</evidence>
<evidence type="ECO:0000256" key="6">
    <source>
        <dbReference type="ARBA" id="ARBA00022840"/>
    </source>
</evidence>
<dbReference type="Gene3D" id="1.10.8.430">
    <property type="entry name" value="Helical domain of apoptotic protease-activating factors"/>
    <property type="match status" value="1"/>
</dbReference>
<evidence type="ECO:0000256" key="4">
    <source>
        <dbReference type="ARBA" id="ARBA00022741"/>
    </source>
</evidence>
<dbReference type="InterPro" id="IPR036388">
    <property type="entry name" value="WH-like_DNA-bd_sf"/>
</dbReference>
<dbReference type="InterPro" id="IPR002182">
    <property type="entry name" value="NB-ARC"/>
</dbReference>
<keyword evidence="7" id="KW-0175">Coiled coil</keyword>
<name>A0AAW0K4Q2_QUESU</name>
<keyword evidence="12" id="KW-1185">Reference proteome</keyword>
<keyword evidence="2" id="KW-0433">Leucine-rich repeat</keyword>
<comment type="similarity">
    <text evidence="1">Belongs to the disease resistance NB-LRR family.</text>
</comment>
<keyword evidence="4" id="KW-0547">Nucleotide-binding</keyword>
<dbReference type="GO" id="GO:0005524">
    <property type="term" value="F:ATP binding"/>
    <property type="evidence" value="ECO:0007669"/>
    <property type="project" value="UniProtKB-KW"/>
</dbReference>
<proteinExistence type="inferred from homology"/>
<dbReference type="FunFam" id="1.10.10.10:FF:000322">
    <property type="entry name" value="Probable disease resistance protein At1g63360"/>
    <property type="match status" value="1"/>
</dbReference>
<dbReference type="InterPro" id="IPR058922">
    <property type="entry name" value="WHD_DRP"/>
</dbReference>
<keyword evidence="3" id="KW-0677">Repeat</keyword>
<evidence type="ECO:0000256" key="3">
    <source>
        <dbReference type="ARBA" id="ARBA00022737"/>
    </source>
</evidence>
<feature type="coiled-coil region" evidence="7">
    <location>
        <begin position="25"/>
        <end position="87"/>
    </location>
</feature>
<accession>A0AAW0K4Q2</accession>
<dbReference type="Proteomes" id="UP000237347">
    <property type="component" value="Unassembled WGS sequence"/>
</dbReference>
<feature type="domain" description="Disease resistance protein winged helix" evidence="10">
    <location>
        <begin position="338"/>
        <end position="411"/>
    </location>
</feature>
<protein>
    <submittedName>
        <fullName evidence="11">Disease resistance protein</fullName>
    </submittedName>
</protein>
<gene>
    <name evidence="11" type="ORF">CFP56_024870</name>
</gene>
<dbReference type="Gene3D" id="3.80.10.10">
    <property type="entry name" value="Ribonuclease Inhibitor"/>
    <property type="match status" value="1"/>
</dbReference>
<evidence type="ECO:0000256" key="2">
    <source>
        <dbReference type="ARBA" id="ARBA00022614"/>
    </source>
</evidence>
<organism evidence="11 12">
    <name type="scientific">Quercus suber</name>
    <name type="common">Cork oak</name>
    <dbReference type="NCBI Taxonomy" id="58331"/>
    <lineage>
        <taxon>Eukaryota</taxon>
        <taxon>Viridiplantae</taxon>
        <taxon>Streptophyta</taxon>
        <taxon>Embryophyta</taxon>
        <taxon>Tracheophyta</taxon>
        <taxon>Spermatophyta</taxon>
        <taxon>Magnoliopsida</taxon>
        <taxon>eudicotyledons</taxon>
        <taxon>Gunneridae</taxon>
        <taxon>Pentapetalae</taxon>
        <taxon>rosids</taxon>
        <taxon>fabids</taxon>
        <taxon>Fagales</taxon>
        <taxon>Fagaceae</taxon>
        <taxon>Quercus</taxon>
    </lineage>
</organism>
<dbReference type="InterPro" id="IPR050905">
    <property type="entry name" value="Plant_NBS-LRR"/>
</dbReference>
<dbReference type="InterPro" id="IPR032675">
    <property type="entry name" value="LRR_dom_sf"/>
</dbReference>
<feature type="domain" description="Disease resistance protein At4g27190-like leucine-rich repeats" evidence="9">
    <location>
        <begin position="719"/>
        <end position="831"/>
    </location>
</feature>
<comment type="caution">
    <text evidence="11">The sequence shown here is derived from an EMBL/GenBank/DDBJ whole genome shotgun (WGS) entry which is preliminary data.</text>
</comment>
<dbReference type="SUPFAM" id="SSF52058">
    <property type="entry name" value="L domain-like"/>
    <property type="match status" value="1"/>
</dbReference>
<dbReference type="InterPro" id="IPR027417">
    <property type="entry name" value="P-loop_NTPase"/>
</dbReference>
<dbReference type="Pfam" id="PF23559">
    <property type="entry name" value="WHD_DRP"/>
    <property type="match status" value="1"/>
</dbReference>
<dbReference type="Pfam" id="PF23247">
    <property type="entry name" value="LRR_RPS2"/>
    <property type="match status" value="1"/>
</dbReference>
<dbReference type="GO" id="GO:0043531">
    <property type="term" value="F:ADP binding"/>
    <property type="evidence" value="ECO:0007669"/>
    <property type="project" value="InterPro"/>
</dbReference>
<feature type="domain" description="NB-ARC" evidence="8">
    <location>
        <begin position="148"/>
        <end position="238"/>
    </location>
</feature>
<sequence length="969" mass="110645">MEMLESFLELGKIILAPIIEYYNYYRGADEHLKNLKRKRDDLECKRSDIELEMRAELVPGKKPKREVKSWLQKVETINEEIQKIEQEAIRGKYLSRMHFGRVACKKIQEVTELIDQSCGLGDFLVIGPPVRNGDELPTRALVGESTAKRTLEKIWEHLLDEDFRIIGVYGMGGIGKTTVMKEINNRLLKERDKFNNVIWVTVSKAFNVIKLQNDIACHLNLENELSKFKDETTRAGKLDPGAYFSKWLQIVGCDVSNIPKDVVEGVVKECAHLPLAIITVAGSLKNVVDISEWRNTLNELKTPVKGLEHVDVVFQKLRLSYKRLNDKKLQRCLLFCALYPEDYEIYRDNLIVHLIDEGVIKSMSKRQAMLDKGHTMLNKLENACLLEGGSHDEFIEKEYFVKMHDLIRDMALQIAGPAFMVSEDVPDEEEWGEDVEKVSLLSNRESEFPYISPKCPKLSTLLLQGYATIPNSFFVHLHGLKVLHVFGGRIKSLPNSISDLENLTSLRIYRCFDLKRVPSLAKLTALRSLDLLESATKEIPHGLEKLINLRYLSLRAYNQEMPPGILPKLSQLQVLKLNCGSNSLIVNGEEIVRLKKLDFFKGKFCGLNDFNTYLESLEGGPSHYVYCARKTKPASELGETIKLLPKDVQALAIFGGQNLRFFYKCMKSVCIRECEEIEDVFSYSYTFPLQSLEIVDLVKLDKLLVLFGEEKVTPAPMVPPGTFSRLREFTICECPNIKQLFTLGVLLNLANLEQITVFRCLQLEEIIATPEASDEVDEKEAKEIVEIFPRLRRLTLGISPELNTICSRSNVILCDSLDSIEIEECPKLKRLPLSLRYINGQLSSPPSSLQIKIEKERWEFLEWDNHDMKMRSEKLLQLVSDSSSTLNSSTGNENESKHDGSKYGIHNSVGSPWINDFSMDVLDIAEVKTWFISTPFMLLSEYLRSSCFQSIQYKLPSSKGKPEVLELWD</sequence>
<evidence type="ECO:0000259" key="9">
    <source>
        <dbReference type="Pfam" id="PF23247"/>
    </source>
</evidence>
<dbReference type="PANTHER" id="PTHR33463">
    <property type="entry name" value="NB-ARC DOMAIN-CONTAINING PROTEIN-RELATED"/>
    <property type="match status" value="1"/>
</dbReference>
<keyword evidence="5" id="KW-0611">Plant defense</keyword>
<evidence type="ECO:0000256" key="5">
    <source>
        <dbReference type="ARBA" id="ARBA00022821"/>
    </source>
</evidence>
<evidence type="ECO:0000259" key="10">
    <source>
        <dbReference type="Pfam" id="PF23559"/>
    </source>
</evidence>
<dbReference type="EMBL" id="PKMF04000392">
    <property type="protein sequence ID" value="KAK7834168.1"/>
    <property type="molecule type" value="Genomic_DNA"/>
</dbReference>
<dbReference type="PANTHER" id="PTHR33463:SF187">
    <property type="entry name" value="AND NB-ARC DOMAIN DISEASE RESISTANCE PROTEIN, PUTATIVE-RELATED"/>
    <property type="match status" value="1"/>
</dbReference>
<dbReference type="GO" id="GO:0006952">
    <property type="term" value="P:defense response"/>
    <property type="evidence" value="ECO:0007669"/>
    <property type="project" value="UniProtKB-KW"/>
</dbReference>
<reference evidence="11 12" key="1">
    <citation type="journal article" date="2018" name="Sci. Data">
        <title>The draft genome sequence of cork oak.</title>
        <authorList>
            <person name="Ramos A.M."/>
            <person name="Usie A."/>
            <person name="Barbosa P."/>
            <person name="Barros P.M."/>
            <person name="Capote T."/>
            <person name="Chaves I."/>
            <person name="Simoes F."/>
            <person name="Abreu I."/>
            <person name="Carrasquinho I."/>
            <person name="Faro C."/>
            <person name="Guimaraes J.B."/>
            <person name="Mendonca D."/>
            <person name="Nobrega F."/>
            <person name="Rodrigues L."/>
            <person name="Saibo N.J.M."/>
            <person name="Varela M.C."/>
            <person name="Egas C."/>
            <person name="Matos J."/>
            <person name="Miguel C.M."/>
            <person name="Oliveira M.M."/>
            <person name="Ricardo C.P."/>
            <person name="Goncalves S."/>
        </authorList>
    </citation>
    <scope>NUCLEOTIDE SEQUENCE [LARGE SCALE GENOMIC DNA]</scope>
    <source>
        <strain evidence="12">cv. HL8</strain>
    </source>
</reference>
<dbReference type="Pfam" id="PF00931">
    <property type="entry name" value="NB-ARC"/>
    <property type="match status" value="1"/>
</dbReference>
<dbReference type="Gene3D" id="1.10.10.10">
    <property type="entry name" value="Winged helix-like DNA-binding domain superfamily/Winged helix DNA-binding domain"/>
    <property type="match status" value="1"/>
</dbReference>
<evidence type="ECO:0000313" key="12">
    <source>
        <dbReference type="Proteomes" id="UP000237347"/>
    </source>
</evidence>
<evidence type="ECO:0000259" key="8">
    <source>
        <dbReference type="Pfam" id="PF00931"/>
    </source>
</evidence>
<keyword evidence="6" id="KW-0067">ATP-binding</keyword>